<feature type="modified residue" description="4-aspartylphosphate" evidence="10">
    <location>
        <position position="69"/>
    </location>
</feature>
<keyword evidence="9" id="KW-0472">Membrane</keyword>
<accession>A0A1H4DXD4</accession>
<keyword evidence="2" id="KW-1003">Cell membrane</keyword>
<dbReference type="SMART" id="SM00448">
    <property type="entry name" value="REC"/>
    <property type="match status" value="1"/>
</dbReference>
<dbReference type="Gene3D" id="3.40.50.2300">
    <property type="match status" value="1"/>
</dbReference>
<name>A0A1H4DXD4_9RHOB</name>
<evidence type="ECO:0000256" key="10">
    <source>
        <dbReference type="PROSITE-ProRule" id="PRU00169"/>
    </source>
</evidence>
<dbReference type="InterPro" id="IPR001789">
    <property type="entry name" value="Sig_transdc_resp-reg_receiver"/>
</dbReference>
<evidence type="ECO:0000256" key="7">
    <source>
        <dbReference type="ARBA" id="ARBA00022989"/>
    </source>
</evidence>
<dbReference type="AlphaFoldDB" id="A0A1H4DXD4"/>
<dbReference type="STRING" id="89524.SAMN05444370_11172"/>
<dbReference type="PANTHER" id="PTHR45339">
    <property type="entry name" value="HYBRID SIGNAL TRANSDUCTION HISTIDINE KINASE J"/>
    <property type="match status" value="1"/>
</dbReference>
<dbReference type="EMBL" id="FNQM01000011">
    <property type="protein sequence ID" value="SEA76872.1"/>
    <property type="molecule type" value="Genomic_DNA"/>
</dbReference>
<dbReference type="GO" id="GO:0005886">
    <property type="term" value="C:plasma membrane"/>
    <property type="evidence" value="ECO:0007669"/>
    <property type="project" value="UniProtKB-SubCell"/>
</dbReference>
<keyword evidence="4" id="KW-0812">Transmembrane</keyword>
<evidence type="ECO:0000256" key="6">
    <source>
        <dbReference type="ARBA" id="ARBA00022840"/>
    </source>
</evidence>
<evidence type="ECO:0000256" key="4">
    <source>
        <dbReference type="ARBA" id="ARBA00022692"/>
    </source>
</evidence>
<evidence type="ECO:0000259" key="11">
    <source>
        <dbReference type="PROSITE" id="PS50110"/>
    </source>
</evidence>
<dbReference type="Gene3D" id="1.20.120.160">
    <property type="entry name" value="HPT domain"/>
    <property type="match status" value="1"/>
</dbReference>
<evidence type="ECO:0000256" key="1">
    <source>
        <dbReference type="ARBA" id="ARBA00004651"/>
    </source>
</evidence>
<sequence length="279" mass="28810">MTSGKNKASGAGVGWLRDKRVLLAEDNITNQMVATQMLDALGAKVDVANDGAEALEMIAAAPYDLFLIDIEMPRVSGLDVIRSIRNSTAPLCDAPVIAVTAYALREHREKITEAGADGLIPKPLLGIEQFGRDIVNLADRGGAGVGRAAAAEPPRVEQPEGPATAIVSMEIYGQLKDAIGEDAMADLLGKIDGDLAAAHDRLSSGVSDGSRDEIAAASHVLISVAGAIGATPLQVLAQKVSGIASGRGSGDLMPLARQAVGQIGAVRAFVKGQLEDFGR</sequence>
<dbReference type="Pfam" id="PF00072">
    <property type="entry name" value="Response_reg"/>
    <property type="match status" value="1"/>
</dbReference>
<protein>
    <submittedName>
        <fullName evidence="12">CheY chemotaxis protein or a CheY-like REC (Receiver) domain</fullName>
    </submittedName>
</protein>
<dbReference type="RefSeq" id="WP_175478943.1">
    <property type="nucleotide sequence ID" value="NZ_FNQM01000011.1"/>
</dbReference>
<keyword evidence="3 10" id="KW-0597">Phosphoprotein</keyword>
<dbReference type="InterPro" id="IPR011006">
    <property type="entry name" value="CheY-like_superfamily"/>
</dbReference>
<dbReference type="GO" id="GO:0005524">
    <property type="term" value="F:ATP binding"/>
    <property type="evidence" value="ECO:0007669"/>
    <property type="project" value="UniProtKB-KW"/>
</dbReference>
<reference evidence="12 13" key="1">
    <citation type="submission" date="2016-10" db="EMBL/GenBank/DDBJ databases">
        <authorList>
            <person name="de Groot N.N."/>
        </authorList>
    </citation>
    <scope>NUCLEOTIDE SEQUENCE [LARGE SCALE GENOMIC DNA]</scope>
    <source>
        <strain evidence="12 13">DSM 15345</strain>
    </source>
</reference>
<evidence type="ECO:0000256" key="3">
    <source>
        <dbReference type="ARBA" id="ARBA00022553"/>
    </source>
</evidence>
<organism evidence="12 13">
    <name type="scientific">Rubrimonas cliftonensis</name>
    <dbReference type="NCBI Taxonomy" id="89524"/>
    <lineage>
        <taxon>Bacteria</taxon>
        <taxon>Pseudomonadati</taxon>
        <taxon>Pseudomonadota</taxon>
        <taxon>Alphaproteobacteria</taxon>
        <taxon>Rhodobacterales</taxon>
        <taxon>Paracoccaceae</taxon>
        <taxon>Rubrimonas</taxon>
    </lineage>
</organism>
<evidence type="ECO:0000256" key="9">
    <source>
        <dbReference type="ARBA" id="ARBA00023136"/>
    </source>
</evidence>
<evidence type="ECO:0000256" key="5">
    <source>
        <dbReference type="ARBA" id="ARBA00022741"/>
    </source>
</evidence>
<dbReference type="SUPFAM" id="SSF47226">
    <property type="entry name" value="Histidine-containing phosphotransfer domain, HPT domain"/>
    <property type="match status" value="1"/>
</dbReference>
<dbReference type="CDD" id="cd17546">
    <property type="entry name" value="REC_hyHK_CKI1_RcsC-like"/>
    <property type="match status" value="1"/>
</dbReference>
<dbReference type="GO" id="GO:0000160">
    <property type="term" value="P:phosphorelay signal transduction system"/>
    <property type="evidence" value="ECO:0007669"/>
    <property type="project" value="UniProtKB-KW"/>
</dbReference>
<evidence type="ECO:0000313" key="12">
    <source>
        <dbReference type="EMBL" id="SEA76872.1"/>
    </source>
</evidence>
<evidence type="ECO:0000256" key="2">
    <source>
        <dbReference type="ARBA" id="ARBA00022475"/>
    </source>
</evidence>
<keyword evidence="5" id="KW-0547">Nucleotide-binding</keyword>
<keyword evidence="13" id="KW-1185">Reference proteome</keyword>
<dbReference type="SUPFAM" id="SSF52172">
    <property type="entry name" value="CheY-like"/>
    <property type="match status" value="1"/>
</dbReference>
<proteinExistence type="predicted"/>
<dbReference type="Proteomes" id="UP000198703">
    <property type="component" value="Unassembled WGS sequence"/>
</dbReference>
<keyword evidence="7" id="KW-1133">Transmembrane helix</keyword>
<comment type="subcellular location">
    <subcellularLocation>
        <location evidence="1">Cell membrane</location>
        <topology evidence="1">Multi-pass membrane protein</topology>
    </subcellularLocation>
</comment>
<evidence type="ECO:0000313" key="13">
    <source>
        <dbReference type="Proteomes" id="UP000198703"/>
    </source>
</evidence>
<keyword evidence="8" id="KW-0902">Two-component regulatory system</keyword>
<gene>
    <name evidence="12" type="ORF">SAMN05444370_11172</name>
</gene>
<evidence type="ECO:0000256" key="8">
    <source>
        <dbReference type="ARBA" id="ARBA00023012"/>
    </source>
</evidence>
<feature type="domain" description="Response regulatory" evidence="11">
    <location>
        <begin position="20"/>
        <end position="137"/>
    </location>
</feature>
<dbReference type="PROSITE" id="PS50110">
    <property type="entry name" value="RESPONSE_REGULATORY"/>
    <property type="match status" value="1"/>
</dbReference>
<keyword evidence="6" id="KW-0067">ATP-binding</keyword>
<dbReference type="PANTHER" id="PTHR45339:SF1">
    <property type="entry name" value="HYBRID SIGNAL TRANSDUCTION HISTIDINE KINASE J"/>
    <property type="match status" value="1"/>
</dbReference>
<dbReference type="InterPro" id="IPR036641">
    <property type="entry name" value="HPT_dom_sf"/>
</dbReference>